<evidence type="ECO:0000256" key="10">
    <source>
        <dbReference type="ARBA" id="ARBA00022918"/>
    </source>
</evidence>
<keyword evidence="7" id="KW-0540">Nuclease</keyword>
<dbReference type="Gene3D" id="3.30.70.270">
    <property type="match status" value="2"/>
</dbReference>
<proteinExistence type="inferred from homology"/>
<dbReference type="CDD" id="cd09274">
    <property type="entry name" value="RNase_HI_RT_Ty3"/>
    <property type="match status" value="1"/>
</dbReference>
<evidence type="ECO:0000256" key="4">
    <source>
        <dbReference type="ARBA" id="ARBA00022670"/>
    </source>
</evidence>
<comment type="caution">
    <text evidence="14">The sequence shown here is derived from an EMBL/GenBank/DDBJ whole genome shotgun (WGS) entry which is preliminary data.</text>
</comment>
<dbReference type="FunFam" id="1.10.340.70:FF:000001">
    <property type="entry name" value="Retrovirus-related Pol polyprotein from transposon gypsy-like Protein"/>
    <property type="match status" value="1"/>
</dbReference>
<dbReference type="AlphaFoldDB" id="A0A498M2Y9"/>
<evidence type="ECO:0000313" key="15">
    <source>
        <dbReference type="Proteomes" id="UP000290572"/>
    </source>
</evidence>
<evidence type="ECO:0000256" key="1">
    <source>
        <dbReference type="ARBA" id="ARBA00010879"/>
    </source>
</evidence>
<gene>
    <name evidence="14" type="ORF">ROHU_010340</name>
</gene>
<feature type="region of interest" description="Disordered" evidence="12">
    <location>
        <begin position="62"/>
        <end position="88"/>
    </location>
</feature>
<name>A0A498M2Y9_LABRO</name>
<dbReference type="Proteomes" id="UP000290572">
    <property type="component" value="Unassembled WGS sequence"/>
</dbReference>
<dbReference type="InterPro" id="IPR001969">
    <property type="entry name" value="Aspartic_peptidase_AS"/>
</dbReference>
<dbReference type="CDD" id="cd00303">
    <property type="entry name" value="retropepsin_like"/>
    <property type="match status" value="1"/>
</dbReference>
<dbReference type="EMBL" id="QBIY01013096">
    <property type="protein sequence ID" value="RXN12015.1"/>
    <property type="molecule type" value="Genomic_DNA"/>
</dbReference>
<evidence type="ECO:0000256" key="2">
    <source>
        <dbReference type="ARBA" id="ARBA00012180"/>
    </source>
</evidence>
<reference evidence="14 15" key="1">
    <citation type="submission" date="2018-03" db="EMBL/GenBank/DDBJ databases">
        <title>Draft genome sequence of Rohu Carp (Labeo rohita).</title>
        <authorList>
            <person name="Das P."/>
            <person name="Kushwaha B."/>
            <person name="Joshi C.G."/>
            <person name="Kumar D."/>
            <person name="Nagpure N.S."/>
            <person name="Sahoo L."/>
            <person name="Das S.P."/>
            <person name="Bit A."/>
            <person name="Patnaik S."/>
            <person name="Meher P.K."/>
            <person name="Jayasankar P."/>
            <person name="Koringa P.G."/>
            <person name="Patel N.V."/>
            <person name="Hinsu A.T."/>
            <person name="Kumar R."/>
            <person name="Pandey M."/>
            <person name="Agarwal S."/>
            <person name="Srivastava S."/>
            <person name="Singh M."/>
            <person name="Iquebal M.A."/>
            <person name="Jaiswal S."/>
            <person name="Angadi U.B."/>
            <person name="Kumar N."/>
            <person name="Raza M."/>
            <person name="Shah T.M."/>
            <person name="Rai A."/>
            <person name="Jena J.K."/>
        </authorList>
    </citation>
    <scope>NUCLEOTIDE SEQUENCE [LARGE SCALE GENOMIC DNA]</scope>
    <source>
        <strain evidence="14">DASCIFA01</strain>
        <tissue evidence="14">Testis</tissue>
    </source>
</reference>
<evidence type="ECO:0000256" key="8">
    <source>
        <dbReference type="ARBA" id="ARBA00022759"/>
    </source>
</evidence>
<dbReference type="FunFam" id="3.30.70.270:FF:000020">
    <property type="entry name" value="Transposon Tf2-6 polyprotein-like Protein"/>
    <property type="match status" value="1"/>
</dbReference>
<dbReference type="PROSITE" id="PS50878">
    <property type="entry name" value="RT_POL"/>
    <property type="match status" value="1"/>
</dbReference>
<evidence type="ECO:0000256" key="12">
    <source>
        <dbReference type="SAM" id="MobiDB-lite"/>
    </source>
</evidence>
<feature type="compositionally biased region" description="Polar residues" evidence="12">
    <location>
        <begin position="273"/>
        <end position="282"/>
    </location>
</feature>
<evidence type="ECO:0000256" key="9">
    <source>
        <dbReference type="ARBA" id="ARBA00022801"/>
    </source>
</evidence>
<protein>
    <recommendedName>
        <fullName evidence="11">Gypsy retrotransposon integrase-like protein 1</fullName>
        <ecNumber evidence="3">2.7.7.49</ecNumber>
        <ecNumber evidence="2">3.1.26.4</ecNumber>
    </recommendedName>
</protein>
<dbReference type="FunFam" id="3.10.20.370:FF:000001">
    <property type="entry name" value="Retrovirus-related Pol polyprotein from transposon 17.6-like protein"/>
    <property type="match status" value="1"/>
</dbReference>
<dbReference type="InterPro" id="IPR050951">
    <property type="entry name" value="Retrovirus_Pol_polyprotein"/>
</dbReference>
<feature type="compositionally biased region" description="Polar residues" evidence="12">
    <location>
        <begin position="320"/>
        <end position="331"/>
    </location>
</feature>
<dbReference type="InterPro" id="IPR041373">
    <property type="entry name" value="RT_RNaseH"/>
</dbReference>
<dbReference type="EC" id="2.7.7.49" evidence="3"/>
<comment type="similarity">
    <text evidence="1">Belongs to the beta type-B retroviral polymerase family. HERV class-II K(HML-2) pol subfamily.</text>
</comment>
<dbReference type="GO" id="GO:0004523">
    <property type="term" value="F:RNA-DNA hybrid ribonuclease activity"/>
    <property type="evidence" value="ECO:0007669"/>
    <property type="project" value="UniProtKB-EC"/>
</dbReference>
<dbReference type="PANTHER" id="PTHR37984:SF5">
    <property type="entry name" value="PROTEIN NYNRIN-LIKE"/>
    <property type="match status" value="1"/>
</dbReference>
<evidence type="ECO:0000256" key="11">
    <source>
        <dbReference type="ARBA" id="ARBA00039658"/>
    </source>
</evidence>
<keyword evidence="9" id="KW-0378">Hydrolase</keyword>
<dbReference type="Gene3D" id="1.10.340.70">
    <property type="match status" value="1"/>
</dbReference>
<dbReference type="Gene3D" id="3.10.10.10">
    <property type="entry name" value="HIV Type 1 Reverse Transcriptase, subunit A, domain 1"/>
    <property type="match status" value="1"/>
</dbReference>
<dbReference type="PANTHER" id="PTHR37984">
    <property type="entry name" value="PROTEIN CBG26694"/>
    <property type="match status" value="1"/>
</dbReference>
<accession>A0A498M2Y9</accession>
<dbReference type="InterPro" id="IPR043502">
    <property type="entry name" value="DNA/RNA_pol_sf"/>
</dbReference>
<evidence type="ECO:0000256" key="3">
    <source>
        <dbReference type="ARBA" id="ARBA00012493"/>
    </source>
</evidence>
<organism evidence="14 15">
    <name type="scientific">Labeo rohita</name>
    <name type="common">Indian major carp</name>
    <name type="synonym">Cyprinus rohita</name>
    <dbReference type="NCBI Taxonomy" id="84645"/>
    <lineage>
        <taxon>Eukaryota</taxon>
        <taxon>Metazoa</taxon>
        <taxon>Chordata</taxon>
        <taxon>Craniata</taxon>
        <taxon>Vertebrata</taxon>
        <taxon>Euteleostomi</taxon>
        <taxon>Actinopterygii</taxon>
        <taxon>Neopterygii</taxon>
        <taxon>Teleostei</taxon>
        <taxon>Ostariophysi</taxon>
        <taxon>Cypriniformes</taxon>
        <taxon>Cyprinidae</taxon>
        <taxon>Labeoninae</taxon>
        <taxon>Labeonini</taxon>
        <taxon>Labeo</taxon>
    </lineage>
</organism>
<dbReference type="GO" id="GO:0003964">
    <property type="term" value="F:RNA-directed DNA polymerase activity"/>
    <property type="evidence" value="ECO:0007669"/>
    <property type="project" value="UniProtKB-KW"/>
</dbReference>
<dbReference type="FunFam" id="3.10.10.10:FF:000002">
    <property type="entry name" value="Retrovirus-related Pol polyprotein from transposon 17.6-like protein"/>
    <property type="match status" value="1"/>
</dbReference>
<dbReference type="EC" id="3.1.26.4" evidence="2"/>
<dbReference type="Pfam" id="PF17917">
    <property type="entry name" value="RT_RNaseH"/>
    <property type="match status" value="1"/>
</dbReference>
<dbReference type="InterPro" id="IPR000477">
    <property type="entry name" value="RT_dom"/>
</dbReference>
<keyword evidence="15" id="KW-1185">Reference proteome</keyword>
<dbReference type="PROSITE" id="PS00141">
    <property type="entry name" value="ASP_PROTEASE"/>
    <property type="match status" value="1"/>
</dbReference>
<evidence type="ECO:0000313" key="14">
    <source>
        <dbReference type="EMBL" id="RXN12015.1"/>
    </source>
</evidence>
<dbReference type="Pfam" id="PF17921">
    <property type="entry name" value="Integrase_H2C2"/>
    <property type="match status" value="1"/>
</dbReference>
<evidence type="ECO:0000256" key="6">
    <source>
        <dbReference type="ARBA" id="ARBA00022695"/>
    </source>
</evidence>
<evidence type="ECO:0000256" key="5">
    <source>
        <dbReference type="ARBA" id="ARBA00022679"/>
    </source>
</evidence>
<dbReference type="SUPFAM" id="SSF56672">
    <property type="entry name" value="DNA/RNA polymerases"/>
    <property type="match status" value="1"/>
</dbReference>
<dbReference type="InterPro" id="IPR041588">
    <property type="entry name" value="Integrase_H2C2"/>
</dbReference>
<dbReference type="InterPro" id="IPR005162">
    <property type="entry name" value="Retrotrans_gag_dom"/>
</dbReference>
<dbReference type="InterPro" id="IPR043128">
    <property type="entry name" value="Rev_trsase/Diguanyl_cyclase"/>
</dbReference>
<dbReference type="GO" id="GO:0006508">
    <property type="term" value="P:proteolysis"/>
    <property type="evidence" value="ECO:0007669"/>
    <property type="project" value="UniProtKB-KW"/>
</dbReference>
<dbReference type="InterPro" id="IPR021109">
    <property type="entry name" value="Peptidase_aspartic_dom_sf"/>
</dbReference>
<feature type="region of interest" description="Disordered" evidence="12">
    <location>
        <begin position="265"/>
        <end position="290"/>
    </location>
</feature>
<keyword evidence="6" id="KW-0548">Nucleotidyltransferase</keyword>
<dbReference type="FunFam" id="3.10.10.10:FF:000007">
    <property type="entry name" value="Retrovirus-related Pol polyprotein from transposon 17.6-like Protein"/>
    <property type="match status" value="1"/>
</dbReference>
<dbReference type="Pfam" id="PF13975">
    <property type="entry name" value="gag-asp_proteas"/>
    <property type="match status" value="1"/>
</dbReference>
<sequence length="1160" mass="130710">MMEQLQDELQQDIKTYLVTIQRNHDQMSTELTQCTQTTRTLCTAVQDLQTGIKEKFQDQEKQLAGLKVSDPSPHPTTSESPAIPVTGPPPLTLPVIKSDHLKLTFPTFGRPSDDADPLLYLTRCQDFFALHPLTDADILATFRSVLYGTARDWWEVARSSIKTWDEFESAFLSAFLSEDYEDELAERVRTRTQGDRECVKDFAFTYRALCKRWKPSLTDSELVKMILKNIKPYLASQLRRRVNTVDELVKLGQQLEKDYEQQQQYEGRVGFKQPTSMPQRPVSSRPAEKEKPPLVQCWRCKGHHSPGHCPRFVSAQSFQPTSQVHPSNSKRATFPVSKTVGGPTSHSVSASFTKKTSTACKKTPLPADVPQQLIVPLSIGTWKGKAIVDTGASYTLLHENLCKELSAPNLCPWTRGPLYLANGEAEIPLGWVNTSITLHKKVFTIPAVVLPAKALAYAVVLGLDFIFFSGLQINVADQKYSFKSNPNEDYPFQPGNASVPIIHTRHQKEKMENKSASLSLLSSVPPPKLVIFQSPSNLDEQTLIDTVVNAAHLPLEDKQQLQQILESNPQVCTLRTGRTDLLQHHIYTTQQVPIKQRPYRTTPAKQAVIKEHLEEMLSAGIVEPSHSGWASPVVLVPKKDGSLRFCVDYRKVNAITENDAYPLPNITEILESLSGASIFSTIDLNSGYWQVGMDQKSKSKTAFITSSGLFQFNVMPFGLKNAPATFQRLMECVLGELRGSICFVYIDDIIIYSPSVAQHFFDLQAVLHKLEMAGLTINLKKSQFCLQEITFLGHVVSTRGISADPSKVEAIQSYPVPTNLKEVQRFLGLAGWYHRFVPNFSKVAEPLNALKKKGRIFHWSPQCQKAFECLKSCLTSPPIVGHPDLELPFTVYTDASDTGLGAVLTQRKDQGFEQVIACASRTLNKAERNYSTTEKECLAIIWAFEKWQHYLEYKMFTVITDHSALQWVMSSTKTTSRLIRWALRLQRFDFIIEYRKGKLNTAPDALSRIHPSCGLYTNQQEKSELPLSPAVIWEEQHKDPAITNILKALATNDSTLKDQYEVIEDTLYHKTHQSNNQVHYRVCIPVSLVPSILQHYHSNPWCGHVGIFKTYKRIHDIAFWPGMWADIKHHVKSCVKCQTLKGESQKSVGKLQQTVTTVSG</sequence>
<evidence type="ECO:0000256" key="7">
    <source>
        <dbReference type="ARBA" id="ARBA00022722"/>
    </source>
</evidence>
<keyword evidence="4" id="KW-0645">Protease</keyword>
<dbReference type="Pfam" id="PF03732">
    <property type="entry name" value="Retrotrans_gag"/>
    <property type="match status" value="1"/>
</dbReference>
<feature type="domain" description="Reverse transcriptase" evidence="13">
    <location>
        <begin position="617"/>
        <end position="796"/>
    </location>
</feature>
<keyword evidence="5" id="KW-0808">Transferase</keyword>
<feature type="region of interest" description="Disordered" evidence="12">
    <location>
        <begin position="320"/>
        <end position="349"/>
    </location>
</feature>
<dbReference type="SUPFAM" id="SSF50630">
    <property type="entry name" value="Acid proteases"/>
    <property type="match status" value="1"/>
</dbReference>
<keyword evidence="8" id="KW-0255">Endonuclease</keyword>
<dbReference type="CDD" id="cd01647">
    <property type="entry name" value="RT_LTR"/>
    <property type="match status" value="1"/>
</dbReference>
<dbReference type="STRING" id="84645.A0A498M2Y9"/>
<keyword evidence="10" id="KW-0695">RNA-directed DNA polymerase</keyword>
<evidence type="ECO:0000259" key="13">
    <source>
        <dbReference type="PROSITE" id="PS50878"/>
    </source>
</evidence>
<dbReference type="Gene3D" id="2.40.70.10">
    <property type="entry name" value="Acid Proteases"/>
    <property type="match status" value="1"/>
</dbReference>
<dbReference type="GO" id="GO:0004190">
    <property type="term" value="F:aspartic-type endopeptidase activity"/>
    <property type="evidence" value="ECO:0007669"/>
    <property type="project" value="InterPro"/>
</dbReference>
<dbReference type="Pfam" id="PF00078">
    <property type="entry name" value="RVT_1"/>
    <property type="match status" value="1"/>
</dbReference>